<keyword evidence="2" id="KW-1185">Reference proteome</keyword>
<dbReference type="Proteomes" id="UP001469553">
    <property type="component" value="Unassembled WGS sequence"/>
</dbReference>
<name>A0ABV1AAH2_9TELE</name>
<organism evidence="1 2">
    <name type="scientific">Ameca splendens</name>
    <dbReference type="NCBI Taxonomy" id="208324"/>
    <lineage>
        <taxon>Eukaryota</taxon>
        <taxon>Metazoa</taxon>
        <taxon>Chordata</taxon>
        <taxon>Craniata</taxon>
        <taxon>Vertebrata</taxon>
        <taxon>Euteleostomi</taxon>
        <taxon>Actinopterygii</taxon>
        <taxon>Neopterygii</taxon>
        <taxon>Teleostei</taxon>
        <taxon>Neoteleostei</taxon>
        <taxon>Acanthomorphata</taxon>
        <taxon>Ovalentaria</taxon>
        <taxon>Atherinomorphae</taxon>
        <taxon>Cyprinodontiformes</taxon>
        <taxon>Goodeidae</taxon>
        <taxon>Ameca</taxon>
    </lineage>
</organism>
<accession>A0ABV1AAH2</accession>
<comment type="caution">
    <text evidence="1">The sequence shown here is derived from an EMBL/GenBank/DDBJ whole genome shotgun (WGS) entry which is preliminary data.</text>
</comment>
<evidence type="ECO:0000313" key="2">
    <source>
        <dbReference type="Proteomes" id="UP001469553"/>
    </source>
</evidence>
<dbReference type="EMBL" id="JAHRIP010086854">
    <property type="protein sequence ID" value="MEQ2315568.1"/>
    <property type="molecule type" value="Genomic_DNA"/>
</dbReference>
<protein>
    <submittedName>
        <fullName evidence="1">Uncharacterized protein</fullName>
    </submittedName>
</protein>
<evidence type="ECO:0000313" key="1">
    <source>
        <dbReference type="EMBL" id="MEQ2315568.1"/>
    </source>
</evidence>
<sequence>MVLGGVCPVAPVGRGWVALRGALALPSWLAVWWGTGMQQWCLECGCVELALCWCGVISFSGKELTFGAVPLWGGDSWRLGSGACVRYLCPGWGWPCGEVHVGVHVGVGGMELRSEFIGGLGLFHHVAVLVAELVWTR</sequence>
<proteinExistence type="predicted"/>
<reference evidence="1 2" key="1">
    <citation type="submission" date="2021-06" db="EMBL/GenBank/DDBJ databases">
        <authorList>
            <person name="Palmer J.M."/>
        </authorList>
    </citation>
    <scope>NUCLEOTIDE SEQUENCE [LARGE SCALE GENOMIC DNA]</scope>
    <source>
        <strain evidence="1 2">AS_MEX2019</strain>
        <tissue evidence="1">Muscle</tissue>
    </source>
</reference>
<gene>
    <name evidence="1" type="ORF">AMECASPLE_023765</name>
</gene>